<sequence length="190" mass="21311">MRVRGHPSLIVLLVVLLSGGCGSQPPAPSPRDDTPAPEPEAVGEASEVREEASSAPAVDVTWLPPYFHTPEDRAHYYISRLSDRRFTQTYGGVEHPRTWYTAAEQLGQLGELAIPLLFARIETHDPYELMLVLYALQLASQDPAVMAQTGGDALLLGTVLTESTNHENRIHARAWWERHRHRWEPRPGHR</sequence>
<dbReference type="AlphaFoldDB" id="A0A2N7TT82"/>
<dbReference type="OrthoDB" id="5785094at2"/>
<evidence type="ECO:0000313" key="3">
    <source>
        <dbReference type="EMBL" id="PMR71399.1"/>
    </source>
</evidence>
<evidence type="ECO:0000256" key="2">
    <source>
        <dbReference type="SAM" id="SignalP"/>
    </source>
</evidence>
<proteinExistence type="predicted"/>
<comment type="caution">
    <text evidence="3">The sequence shown here is derived from an EMBL/GenBank/DDBJ whole genome shotgun (WGS) entry which is preliminary data.</text>
</comment>
<evidence type="ECO:0000256" key="1">
    <source>
        <dbReference type="SAM" id="MobiDB-lite"/>
    </source>
</evidence>
<reference evidence="3 4" key="1">
    <citation type="submission" date="2018-01" db="EMBL/GenBank/DDBJ databases">
        <title>Halomonas endophytica sp. nov., isolated from storage liquid in the stems of Populus euphratica.</title>
        <authorList>
            <person name="Chen C."/>
        </authorList>
    </citation>
    <scope>NUCLEOTIDE SEQUENCE [LARGE SCALE GENOMIC DNA]</scope>
    <source>
        <strain evidence="3 4">DSM 26881</strain>
    </source>
</reference>
<dbReference type="RefSeq" id="WP_102626420.1">
    <property type="nucleotide sequence ID" value="NZ_PDOH01000039.1"/>
</dbReference>
<accession>A0A2N7TT82</accession>
<name>A0A2N7TT82_9GAMM</name>
<feature type="region of interest" description="Disordered" evidence="1">
    <location>
        <begin position="23"/>
        <end position="56"/>
    </location>
</feature>
<keyword evidence="4" id="KW-1185">Reference proteome</keyword>
<evidence type="ECO:0008006" key="5">
    <source>
        <dbReference type="Google" id="ProtNLM"/>
    </source>
</evidence>
<feature type="chain" id="PRO_5015009183" description="Lytic transglycosylase" evidence="2">
    <location>
        <begin position="24"/>
        <end position="190"/>
    </location>
</feature>
<dbReference type="Proteomes" id="UP000235346">
    <property type="component" value="Unassembled WGS sequence"/>
</dbReference>
<dbReference type="EMBL" id="PNRE01000016">
    <property type="protein sequence ID" value="PMR71399.1"/>
    <property type="molecule type" value="Genomic_DNA"/>
</dbReference>
<protein>
    <recommendedName>
        <fullName evidence="5">Lytic transglycosylase</fullName>
    </recommendedName>
</protein>
<feature type="signal peptide" evidence="2">
    <location>
        <begin position="1"/>
        <end position="23"/>
    </location>
</feature>
<evidence type="ECO:0000313" key="4">
    <source>
        <dbReference type="Proteomes" id="UP000235346"/>
    </source>
</evidence>
<organism evidence="3 4">
    <name type="scientific">Halomonas heilongjiangensis</name>
    <dbReference type="NCBI Taxonomy" id="1387883"/>
    <lineage>
        <taxon>Bacteria</taxon>
        <taxon>Pseudomonadati</taxon>
        <taxon>Pseudomonadota</taxon>
        <taxon>Gammaproteobacteria</taxon>
        <taxon>Oceanospirillales</taxon>
        <taxon>Halomonadaceae</taxon>
        <taxon>Halomonas</taxon>
    </lineage>
</organism>
<keyword evidence="2" id="KW-0732">Signal</keyword>
<dbReference type="PROSITE" id="PS51257">
    <property type="entry name" value="PROKAR_LIPOPROTEIN"/>
    <property type="match status" value="1"/>
</dbReference>
<gene>
    <name evidence="3" type="ORF">C1H66_02970</name>
</gene>